<feature type="repeat" description="ANK" evidence="3">
    <location>
        <begin position="1039"/>
        <end position="1071"/>
    </location>
</feature>
<dbReference type="Pfam" id="PF13606">
    <property type="entry name" value="Ank_3"/>
    <property type="match status" value="1"/>
</dbReference>
<feature type="repeat" description="ANK" evidence="3">
    <location>
        <begin position="841"/>
        <end position="873"/>
    </location>
</feature>
<proteinExistence type="predicted"/>
<evidence type="ECO:0000259" key="6">
    <source>
        <dbReference type="Pfam" id="PF20720"/>
    </source>
</evidence>
<evidence type="ECO:0000256" key="3">
    <source>
        <dbReference type="PROSITE-ProRule" id="PRU00023"/>
    </source>
</evidence>
<protein>
    <recommendedName>
        <fullName evidence="6">Novel STAND NTPase 3 domain-containing protein</fullName>
    </recommendedName>
</protein>
<dbReference type="Pfam" id="PF13637">
    <property type="entry name" value="Ank_4"/>
    <property type="match status" value="1"/>
</dbReference>
<feature type="coiled-coil region" evidence="4">
    <location>
        <begin position="231"/>
        <end position="258"/>
    </location>
</feature>
<organism evidence="7 8">
    <name type="scientific">Mytilus galloprovincialis</name>
    <name type="common">Mediterranean mussel</name>
    <dbReference type="NCBI Taxonomy" id="29158"/>
    <lineage>
        <taxon>Eukaryota</taxon>
        <taxon>Metazoa</taxon>
        <taxon>Spiralia</taxon>
        <taxon>Lophotrochozoa</taxon>
        <taxon>Mollusca</taxon>
        <taxon>Bivalvia</taxon>
        <taxon>Autobranchia</taxon>
        <taxon>Pteriomorphia</taxon>
        <taxon>Mytilida</taxon>
        <taxon>Mytiloidea</taxon>
        <taxon>Mytilidae</taxon>
        <taxon>Mytilinae</taxon>
        <taxon>Mytilus</taxon>
    </lineage>
</organism>
<gene>
    <name evidence="7" type="ORF">MGAL_10B055114</name>
</gene>
<feature type="signal peptide" evidence="5">
    <location>
        <begin position="1"/>
        <end position="18"/>
    </location>
</feature>
<feature type="repeat" description="ANK" evidence="3">
    <location>
        <begin position="874"/>
        <end position="906"/>
    </location>
</feature>
<dbReference type="InterPro" id="IPR036770">
    <property type="entry name" value="Ankyrin_rpt-contain_sf"/>
</dbReference>
<feature type="repeat" description="ANK" evidence="3">
    <location>
        <begin position="1006"/>
        <end position="1038"/>
    </location>
</feature>
<dbReference type="PROSITE" id="PS50297">
    <property type="entry name" value="ANK_REP_REGION"/>
    <property type="match status" value="7"/>
</dbReference>
<feature type="chain" id="PRO_5032479883" description="Novel STAND NTPase 3 domain-containing protein" evidence="5">
    <location>
        <begin position="19"/>
        <end position="1097"/>
    </location>
</feature>
<sequence length="1097" mass="124046">MYICSLWLIMSLWKLSESGFSFHCPVQSHWKHKAEHRCGSVDSYFCLFNRNEDYFTEFCRKKTDFEAPGQKLIVTGSSNGTLQGADCNSKFYQPFKFLSSGYSRCVYEKSYCSGEGQVVYSNGTLEKDRSCRCDYTRGYDFVNKPRHRCYCVPSEEDCSCHLKLCQSNYILSPDYECLNENEWKPSFYCDSISTVVLPKDAETRKSFDKSSLESYALEVDEKIASLVAIEKSNFEKKVEAIDSEKQKLKGKISKLEDDIGKVPNHVLELQEETLTYWYNVLAKFVVTKAAQYAYQRIQTEKLVLIKGPTGTGKSACAYHVALRLKNEYGYTIMPARQPSDITQYYKAGTNQVFIIDDCIGKYDLEESEVVTWEKEGPLIHKILSNNGQTKVILTCRKSIWHPNVFDRFGLQVFVCDLNTDELRLTLSEKRTICESYLEKSDMKVITDEIINMYSFLPSLCSIFSSKDVGTVENFFTLPVQLIEEEIDKYKMKSPVRYISLGVLAIEQKIHTKSFVDISRTDELINNLLRESGFKILPSKRLIVSQLEALTDTYVKVDNDCFEFIHETMQAIVLYCIAKICINSVLNYSKSDVIKNQVRLACVKDEQTISKIQITTEHEEAYFSRLARDLREGQFVDVFGNTQSAFPIFRQKLLEYLKNNGKGRNWKTNSDGLTVLHVVSSLGYEDFVSYFIKLDAGMINKTDAKGNTSLHLASINGHLGIVKLLVEDGRNVHILNTDQLSPFFYACENNITAVVKYLISLPNDVAKINEKYMTRENKSVLHITCLKGYTKLTKLLLNQNATVDVQDKGGLTPLHLACLEGQYDTAALLLKARANVNALDKLERTPVYYACTGDYKNIVELLIENKANINKCSSNGSTPLHAVCEKESIDIMQILLKKGSKVDAQEKSGETPLHLACRNGNKHIVKLLIDKNASINAKAKDKMRPFHEACRHGHRNVVGILLDNEVNTEKQNVQGWTGLFFSCANGNSDIVKMILSRKTDINRTDKDGLTALHVACMSNHKDVVIKLLEKKPNINVKDVHGETPLYKACVNGNIEIVKILLSKCAKDKISGTSGLSPVDIATKKGFSDIVALLNNVKN</sequence>
<feature type="repeat" description="ANK" evidence="3">
    <location>
        <begin position="973"/>
        <end position="1005"/>
    </location>
</feature>
<dbReference type="Pfam" id="PF00023">
    <property type="entry name" value="Ank"/>
    <property type="match status" value="1"/>
</dbReference>
<dbReference type="Proteomes" id="UP000596742">
    <property type="component" value="Unassembled WGS sequence"/>
</dbReference>
<keyword evidence="2 3" id="KW-0040">ANK repeat</keyword>
<dbReference type="Pfam" id="PF20720">
    <property type="entry name" value="nSTAND3"/>
    <property type="match status" value="1"/>
</dbReference>
<accession>A0A8B6DCL5</accession>
<dbReference type="PANTHER" id="PTHR24198">
    <property type="entry name" value="ANKYRIN REPEAT AND PROTEIN KINASE DOMAIN-CONTAINING PROTEIN"/>
    <property type="match status" value="1"/>
</dbReference>
<keyword evidence="8" id="KW-1185">Reference proteome</keyword>
<evidence type="ECO:0000256" key="4">
    <source>
        <dbReference type="SAM" id="Coils"/>
    </source>
</evidence>
<name>A0A8B6DCL5_MYTGA</name>
<dbReference type="InterPro" id="IPR027417">
    <property type="entry name" value="P-loop_NTPase"/>
</dbReference>
<dbReference type="InterPro" id="IPR049050">
    <property type="entry name" value="nSTAND3"/>
</dbReference>
<dbReference type="Pfam" id="PF12796">
    <property type="entry name" value="Ank_2"/>
    <property type="match status" value="3"/>
</dbReference>
<evidence type="ECO:0000313" key="7">
    <source>
        <dbReference type="EMBL" id="VDI18161.1"/>
    </source>
</evidence>
<keyword evidence="5" id="KW-0732">Signal</keyword>
<comment type="caution">
    <text evidence="7">The sequence shown here is derived from an EMBL/GenBank/DDBJ whole genome shotgun (WGS) entry which is preliminary data.</text>
</comment>
<feature type="repeat" description="ANK" evidence="3">
    <location>
        <begin position="808"/>
        <end position="840"/>
    </location>
</feature>
<dbReference type="Gene3D" id="1.25.40.20">
    <property type="entry name" value="Ankyrin repeat-containing domain"/>
    <property type="match status" value="3"/>
</dbReference>
<dbReference type="SUPFAM" id="SSF48403">
    <property type="entry name" value="Ankyrin repeat"/>
    <property type="match status" value="2"/>
</dbReference>
<feature type="repeat" description="ANK" evidence="3">
    <location>
        <begin position="775"/>
        <end position="807"/>
    </location>
</feature>
<evidence type="ECO:0000256" key="5">
    <source>
        <dbReference type="SAM" id="SignalP"/>
    </source>
</evidence>
<evidence type="ECO:0000256" key="1">
    <source>
        <dbReference type="ARBA" id="ARBA00022737"/>
    </source>
</evidence>
<keyword evidence="4" id="KW-0175">Coiled coil</keyword>
<evidence type="ECO:0000256" key="2">
    <source>
        <dbReference type="ARBA" id="ARBA00023043"/>
    </source>
</evidence>
<reference evidence="7" key="1">
    <citation type="submission" date="2018-11" db="EMBL/GenBank/DDBJ databases">
        <authorList>
            <person name="Alioto T."/>
            <person name="Alioto T."/>
        </authorList>
    </citation>
    <scope>NUCLEOTIDE SEQUENCE</scope>
</reference>
<feature type="repeat" description="ANK" evidence="3">
    <location>
        <begin position="907"/>
        <end position="939"/>
    </location>
</feature>
<dbReference type="OrthoDB" id="1847170at2759"/>
<dbReference type="SUPFAM" id="SSF52540">
    <property type="entry name" value="P-loop containing nucleoside triphosphate hydrolases"/>
    <property type="match status" value="2"/>
</dbReference>
<dbReference type="PANTHER" id="PTHR24198:SF165">
    <property type="entry name" value="ANKYRIN REPEAT-CONTAINING PROTEIN-RELATED"/>
    <property type="match status" value="1"/>
</dbReference>
<keyword evidence="1" id="KW-0677">Repeat</keyword>
<dbReference type="AlphaFoldDB" id="A0A8B6DCL5"/>
<dbReference type="PRINTS" id="PR01415">
    <property type="entry name" value="ANKYRIN"/>
</dbReference>
<dbReference type="SMART" id="SM00248">
    <property type="entry name" value="ANK"/>
    <property type="match status" value="12"/>
</dbReference>
<feature type="domain" description="Novel STAND NTPase 3" evidence="6">
    <location>
        <begin position="284"/>
        <end position="438"/>
    </location>
</feature>
<dbReference type="InterPro" id="IPR002110">
    <property type="entry name" value="Ankyrin_rpt"/>
</dbReference>
<dbReference type="PROSITE" id="PS50088">
    <property type="entry name" value="ANK_REPEAT"/>
    <property type="match status" value="9"/>
</dbReference>
<evidence type="ECO:0000313" key="8">
    <source>
        <dbReference type="Proteomes" id="UP000596742"/>
    </source>
</evidence>
<feature type="repeat" description="ANK" evidence="3">
    <location>
        <begin position="704"/>
        <end position="736"/>
    </location>
</feature>
<dbReference type="EMBL" id="UYJE01003300">
    <property type="protein sequence ID" value="VDI18161.1"/>
    <property type="molecule type" value="Genomic_DNA"/>
</dbReference>